<protein>
    <submittedName>
        <fullName evidence="1">Uncharacterized protein</fullName>
    </submittedName>
</protein>
<reference evidence="1" key="1">
    <citation type="submission" date="2024-07" db="EMBL/GenBank/DDBJ databases">
        <title>Metagenome and Metagenome-Assembled Genomes of Archaea from a hot spring from the geothermal field of Los Azufres, Mexico.</title>
        <authorList>
            <person name="Marin-Paredes R."/>
            <person name="Martinez-Romero E."/>
            <person name="Servin-Garciduenas L.E."/>
        </authorList>
    </citation>
    <scope>NUCLEOTIDE SEQUENCE</scope>
</reference>
<comment type="caution">
    <text evidence="1">The sequence shown here is derived from an EMBL/GenBank/DDBJ whole genome shotgun (WGS) entry which is preliminary data.</text>
</comment>
<evidence type="ECO:0000313" key="1">
    <source>
        <dbReference type="EMBL" id="MFB6491526.1"/>
    </source>
</evidence>
<accession>A0ACC6V3I1</accession>
<dbReference type="EMBL" id="JZWT02000044">
    <property type="protein sequence ID" value="MFB6491526.1"/>
    <property type="molecule type" value="Genomic_DNA"/>
</dbReference>
<sequence>MGSAAKVIEVRRGYVEWDLRDASAEDFLWEVGVRAALVRRGVVTRRIAALVRGVDVPAAEAVSRSKFNVLVYKESVKLIRVNPSQPLTRDQVKTAKKYGKVLEVPLRPLLRDLRTLAGWLEVLEPEIAVFSTPVDSPWSVKSPIDVENLLVELSGDPDWRTPIERGLELLVEAAL</sequence>
<dbReference type="Proteomes" id="UP000033636">
    <property type="component" value="Unassembled WGS sequence"/>
</dbReference>
<organism evidence="1 2">
    <name type="scientific">Thermoproteus sp. AZ2</name>
    <dbReference type="NCBI Taxonomy" id="1609232"/>
    <lineage>
        <taxon>Archaea</taxon>
        <taxon>Thermoproteota</taxon>
        <taxon>Thermoprotei</taxon>
        <taxon>Thermoproteales</taxon>
        <taxon>Thermoproteaceae</taxon>
        <taxon>Thermoproteus</taxon>
    </lineage>
</organism>
<evidence type="ECO:0000313" key="2">
    <source>
        <dbReference type="Proteomes" id="UP000033636"/>
    </source>
</evidence>
<proteinExistence type="predicted"/>
<gene>
    <name evidence="1" type="ORF">TU35_009920</name>
</gene>
<name>A0ACC6V3I1_9CREN</name>